<evidence type="ECO:0000259" key="9">
    <source>
        <dbReference type="Pfam" id="PF13193"/>
    </source>
</evidence>
<dbReference type="SUPFAM" id="SSF56801">
    <property type="entry name" value="Acetyl-CoA synthetase-like"/>
    <property type="match status" value="1"/>
</dbReference>
<dbReference type="CDD" id="cd05936">
    <property type="entry name" value="FC-FACS_FadD_like"/>
    <property type="match status" value="1"/>
</dbReference>
<dbReference type="InterPro" id="IPR050237">
    <property type="entry name" value="ATP-dep_AMP-bd_enzyme"/>
</dbReference>
<evidence type="ECO:0000313" key="10">
    <source>
        <dbReference type="EMBL" id="CAA9253345.1"/>
    </source>
</evidence>
<dbReference type="InterPro" id="IPR045851">
    <property type="entry name" value="AMP-bd_C_sf"/>
</dbReference>
<dbReference type="Pfam" id="PF13193">
    <property type="entry name" value="AMP-binding_C"/>
    <property type="match status" value="1"/>
</dbReference>
<dbReference type="EMBL" id="CADCTL010000155">
    <property type="protein sequence ID" value="CAA9253345.1"/>
    <property type="molecule type" value="Genomic_DNA"/>
</dbReference>
<dbReference type="InterPro" id="IPR042099">
    <property type="entry name" value="ANL_N_sf"/>
</dbReference>
<dbReference type="InterPro" id="IPR025110">
    <property type="entry name" value="AMP-bd_C"/>
</dbReference>
<gene>
    <name evidence="10" type="ORF">AVDCRST_MAG04-2222</name>
</gene>
<dbReference type="EC" id="6.2.1.3" evidence="5"/>
<name>A0A6J4IL20_9PROT</name>
<dbReference type="InterPro" id="IPR020845">
    <property type="entry name" value="AMP-binding_CS"/>
</dbReference>
<dbReference type="PANTHER" id="PTHR43767">
    <property type="entry name" value="LONG-CHAIN-FATTY-ACID--COA LIGASE"/>
    <property type="match status" value="1"/>
</dbReference>
<evidence type="ECO:0000256" key="7">
    <source>
        <dbReference type="ARBA" id="ARBA00042773"/>
    </source>
</evidence>
<feature type="domain" description="AMP-dependent synthetase/ligase" evidence="8">
    <location>
        <begin position="44"/>
        <end position="432"/>
    </location>
</feature>
<evidence type="ECO:0000256" key="4">
    <source>
        <dbReference type="ARBA" id="ARBA00023136"/>
    </source>
</evidence>
<comment type="subcellular location">
    <subcellularLocation>
        <location evidence="1">Membrane</location>
        <topology evidence="1">Peripheral membrane protein</topology>
    </subcellularLocation>
</comment>
<proteinExistence type="predicted"/>
<reference evidence="10" key="1">
    <citation type="submission" date="2020-02" db="EMBL/GenBank/DDBJ databases">
        <authorList>
            <person name="Meier V. D."/>
        </authorList>
    </citation>
    <scope>NUCLEOTIDE SEQUENCE</scope>
    <source>
        <strain evidence="10">AVDCRST_MAG04</strain>
    </source>
</reference>
<dbReference type="PANTHER" id="PTHR43767:SF8">
    <property type="entry name" value="LONG-CHAIN-FATTY-ACID--COA LIGASE"/>
    <property type="match status" value="1"/>
</dbReference>
<dbReference type="PROSITE" id="PS00455">
    <property type="entry name" value="AMP_BINDING"/>
    <property type="match status" value="1"/>
</dbReference>
<evidence type="ECO:0000256" key="6">
    <source>
        <dbReference type="ARBA" id="ARBA00039545"/>
    </source>
</evidence>
<dbReference type="Gene3D" id="3.40.50.12780">
    <property type="entry name" value="N-terminal domain of ligase-like"/>
    <property type="match status" value="1"/>
</dbReference>
<evidence type="ECO:0000259" key="8">
    <source>
        <dbReference type="Pfam" id="PF00501"/>
    </source>
</evidence>
<dbReference type="GO" id="GO:0004467">
    <property type="term" value="F:long-chain fatty acid-CoA ligase activity"/>
    <property type="evidence" value="ECO:0007669"/>
    <property type="project" value="UniProtKB-EC"/>
</dbReference>
<evidence type="ECO:0000256" key="5">
    <source>
        <dbReference type="ARBA" id="ARBA00026121"/>
    </source>
</evidence>
<dbReference type="GO" id="GO:0016020">
    <property type="term" value="C:membrane"/>
    <property type="evidence" value="ECO:0007669"/>
    <property type="project" value="UniProtKB-SubCell"/>
</dbReference>
<dbReference type="Pfam" id="PF00501">
    <property type="entry name" value="AMP-binding"/>
    <property type="match status" value="1"/>
</dbReference>
<evidence type="ECO:0000256" key="1">
    <source>
        <dbReference type="ARBA" id="ARBA00004170"/>
    </source>
</evidence>
<comment type="pathway">
    <text evidence="2">Lipid metabolism; fatty acid beta-oxidation.</text>
</comment>
<organism evidence="10">
    <name type="scientific">uncultured Acetobacteraceae bacterium</name>
    <dbReference type="NCBI Taxonomy" id="169975"/>
    <lineage>
        <taxon>Bacteria</taxon>
        <taxon>Pseudomonadati</taxon>
        <taxon>Pseudomonadota</taxon>
        <taxon>Alphaproteobacteria</taxon>
        <taxon>Acetobacterales</taxon>
        <taxon>Acetobacteraceae</taxon>
        <taxon>environmental samples</taxon>
    </lineage>
</organism>
<evidence type="ECO:0000256" key="2">
    <source>
        <dbReference type="ARBA" id="ARBA00005005"/>
    </source>
</evidence>
<dbReference type="AlphaFoldDB" id="A0A6J4IL20"/>
<keyword evidence="4" id="KW-0472">Membrane</keyword>
<sequence>MHGGTVAATEARVGSDDALPWLRSYPPGISWDMAFPAETLPEMFDASVARFGPKTCMDFMGRRWSFAAMGALVDSAAAGFRRLGVTAGTRVGLCLPNSPFFVAAFFGALKAGAVVVNYSPLYVEEELAAQVADSGTEVMVTVDLDPLLPRVLALLDRPGSPLKHVVACQFSSALPMAKGLAFRVLRRRSVVPLPRGDGRVVPFKTLSGHGEAPVCEAKPDDVALLQYTGGTTGVPKGVMLTHANLCANVRQVLAWNTVMREGEERVLAVLPFFHIFALTAVMNVAIARGSALIALPRFDFEAVMAAIRRCRPTVIPGVPTLFKALLDKGATAEDLASLRSCVSGGAPLPMQVKEDFEARSGCSVTEGYGLTEASPVCFSNPPGEGNRAGTIGLPIPGVRAEIRSLEDPSRVLSPGEKGELCVAGPHVMKGYWNRPEETAAVLGADGFLRTGDVGIMGADGYVTLVDRIKDLILVSGFNVYPRTIEEALYRHPDVAAVTVVGMPDEYRGEAPAAFVEPRSGASLTPDALREFLKDKLSPVEMPRLIEVREALPRSNVGKLTKTELRAEVLGRAASAAAAA</sequence>
<feature type="domain" description="AMP-binding enzyme C-terminal" evidence="9">
    <location>
        <begin position="484"/>
        <end position="558"/>
    </location>
</feature>
<dbReference type="InterPro" id="IPR000873">
    <property type="entry name" value="AMP-dep_synth/lig_dom"/>
</dbReference>
<accession>A0A6J4IL20</accession>
<protein>
    <recommendedName>
        <fullName evidence="6">Long-chain-fatty-acid--CoA ligase</fullName>
        <ecNumber evidence="5">6.2.1.3</ecNumber>
    </recommendedName>
    <alternativeName>
        <fullName evidence="7">Long-chain acyl-CoA synthetase</fullName>
    </alternativeName>
</protein>
<evidence type="ECO:0000256" key="3">
    <source>
        <dbReference type="ARBA" id="ARBA00022598"/>
    </source>
</evidence>
<dbReference type="Gene3D" id="3.30.300.30">
    <property type="match status" value="1"/>
</dbReference>
<keyword evidence="3 10" id="KW-0436">Ligase</keyword>